<feature type="transmembrane region" description="Helical" evidence="6">
    <location>
        <begin position="184"/>
        <end position="206"/>
    </location>
</feature>
<feature type="region of interest" description="Disordered" evidence="5">
    <location>
        <begin position="1073"/>
        <end position="1251"/>
    </location>
</feature>
<feature type="compositionally biased region" description="Polar residues" evidence="5">
    <location>
        <begin position="697"/>
        <end position="707"/>
    </location>
</feature>
<feature type="compositionally biased region" description="Basic and acidic residues" evidence="5">
    <location>
        <begin position="1145"/>
        <end position="1166"/>
    </location>
</feature>
<dbReference type="InterPro" id="IPR011992">
    <property type="entry name" value="EF-hand-dom_pair"/>
</dbReference>
<dbReference type="SUPFAM" id="SSF47473">
    <property type="entry name" value="EF-hand"/>
    <property type="match status" value="1"/>
</dbReference>
<evidence type="ECO:0000256" key="4">
    <source>
        <dbReference type="ARBA" id="ARBA00023136"/>
    </source>
</evidence>
<dbReference type="CDD" id="cd00051">
    <property type="entry name" value="EFh"/>
    <property type="match status" value="1"/>
</dbReference>
<sequence length="1251" mass="138883">MDVVPSSSQLSTDLQAQFKLAALYVEDALAGRLENGKAQMSLAPVWVERCFQLQSSAAFEAVLLFTSLTHMQLAWFEPASSFDPKGEYKNWPAVPAEVVIVLLFMLDIALKATYMGPRRFLSKKWHRQYLSLTLLYTLDLILLAASAGRPMRCLRGLTLLLRERSLRNMTSAIFSASKMIGNTVLLMMLLLLTYSAVGARVFAPAYYEQSLKDDEHGVAGAFNSTLHALSSCFQLSTTENYPMIAWPAYARYGPAAVLYFITFWYIVTFIVLAIVTAVIVDKFWTVSKQQIKKETVKERQGLMRAFALLDANGSGYITIRVWEGFLQHLMPKASFTEARVRFAMLDSNGDARLDAADFLQIRSQLDIKLTSLSPSVAQGRLRAAVLCSSPAVAELLACIELFRTSEGYFKFLRLCDTACVVAQAILLCMVCPDQPASLLLQMCNASLILFLLSSAMILERLLLMRSSFILHWSNISDVIVTVVAVPVFVWIYRTESNGPSDTTSYEWGFVPQLLIAFRLFWLLPFSQRFLPLLLRLAPILISLSVIILWFLSSFAIIGMELFSSAVVTNNDLMPRLCRGESSYFADFSCALLTNIQVLVTNDWNSLLYAVRTSIRTSSSGEVEDLADLWPTIYFFLAYFLLQILLYPVLIALATNAYIQFSSNLEERNQAAPPAPMSKRGTKAEDMRSLVTARVSVASKQSGSTADQRFSIAHNKGNTTSFESTEARTPQVNPSSRRVVPIETHPSESSNPINNCGDAEDDRLSPLKSRPAADARVSVGSVESRNSFETTPSEDGEGSCSRASSVGRRVNRRSYMERLSSRLKVTQEQNAGSCYYVQMRKSCHYRMGEWRRELMANDLASIDKKELEALSHEARRTQERLVALGTTKDRSSTWGRAFRRFLMTQQETWLDDDSKTGTRARAANGSPMSGRQSRASLRRSIARISGVFSRNKSPKRSRVGVDATTDGRQDVRSCRSSRGRGSSLEDVGEPENLSPLPRANKRCWAALSTTMNVQHAFKATTAFASPVDDEQDEVVRSAHRRLNAKGVVHFDDQRGWSAQSGMLEHGMLIYVNSSPSTSSLSLRRSSVKSSVSGRLASPSSDGTRPQASQMSWGKNCSQRSEPTISEEGSSDTGSKRRLCVSTDFDLSSRGEGSSRRDDYAGTDEPSKQPKSSPPSEGNQNRVSWIVPSNGCEPTISEEPCSENGSQKTLYRLGDSGAACSPAHREIAPGSKPQLTDPTRKSLQEIENRREQE</sequence>
<dbReference type="InterPro" id="IPR002048">
    <property type="entry name" value="EF_hand_dom"/>
</dbReference>
<evidence type="ECO:0000256" key="3">
    <source>
        <dbReference type="ARBA" id="ARBA00022989"/>
    </source>
</evidence>
<feature type="compositionally biased region" description="Low complexity" evidence="5">
    <location>
        <begin position="1073"/>
        <end position="1096"/>
    </location>
</feature>
<feature type="transmembrane region" description="Helical" evidence="6">
    <location>
        <begin position="470"/>
        <end position="492"/>
    </location>
</feature>
<dbReference type="GO" id="GO:0016020">
    <property type="term" value="C:membrane"/>
    <property type="evidence" value="ECO:0007669"/>
    <property type="project" value="UniProtKB-SubCell"/>
</dbReference>
<keyword evidence="3 6" id="KW-1133">Transmembrane helix</keyword>
<dbReference type="PROSITE" id="PS50222">
    <property type="entry name" value="EF_HAND_2"/>
    <property type="match status" value="2"/>
</dbReference>
<feature type="compositionally biased region" description="Polar residues" evidence="5">
    <location>
        <begin position="780"/>
        <end position="790"/>
    </location>
</feature>
<gene>
    <name evidence="8" type="ORF">AB1Y20_015709</name>
</gene>
<feature type="transmembrane region" description="Helical" evidence="6">
    <location>
        <begin position="632"/>
        <end position="658"/>
    </location>
</feature>
<feature type="transmembrane region" description="Helical" evidence="6">
    <location>
        <begin position="532"/>
        <end position="557"/>
    </location>
</feature>
<comment type="subcellular location">
    <subcellularLocation>
        <location evidence="1">Membrane</location>
        <topology evidence="1">Multi-pass membrane protein</topology>
    </subcellularLocation>
</comment>
<evidence type="ECO:0000256" key="6">
    <source>
        <dbReference type="SAM" id="Phobius"/>
    </source>
</evidence>
<reference evidence="8 9" key="1">
    <citation type="journal article" date="2024" name="Science">
        <title>Giant polyketide synthase enzymes in the biosynthesis of giant marine polyether toxins.</title>
        <authorList>
            <person name="Fallon T.R."/>
            <person name="Shende V.V."/>
            <person name="Wierzbicki I.H."/>
            <person name="Pendleton A.L."/>
            <person name="Watervoot N.F."/>
            <person name="Auber R.P."/>
            <person name="Gonzalez D.J."/>
            <person name="Wisecaver J.H."/>
            <person name="Moore B.S."/>
        </authorList>
    </citation>
    <scope>NUCLEOTIDE SEQUENCE [LARGE SCALE GENOMIC DNA]</scope>
    <source>
        <strain evidence="8 9">12B1</strain>
    </source>
</reference>
<accession>A0AB34K1S4</accession>
<dbReference type="Pfam" id="PF00520">
    <property type="entry name" value="Ion_trans"/>
    <property type="match status" value="2"/>
</dbReference>
<keyword evidence="4 6" id="KW-0472">Membrane</keyword>
<keyword evidence="2 6" id="KW-0812">Transmembrane</keyword>
<feature type="transmembrane region" description="Helical" evidence="6">
    <location>
        <begin position="96"/>
        <end position="117"/>
    </location>
</feature>
<comment type="caution">
    <text evidence="8">The sequence shown here is derived from an EMBL/GenBank/DDBJ whole genome shotgun (WGS) entry which is preliminary data.</text>
</comment>
<dbReference type="GO" id="GO:0005216">
    <property type="term" value="F:monoatomic ion channel activity"/>
    <property type="evidence" value="ECO:0007669"/>
    <property type="project" value="InterPro"/>
</dbReference>
<dbReference type="SUPFAM" id="SSF81324">
    <property type="entry name" value="Voltage-gated potassium channels"/>
    <property type="match status" value="2"/>
</dbReference>
<evidence type="ECO:0000256" key="1">
    <source>
        <dbReference type="ARBA" id="ARBA00004141"/>
    </source>
</evidence>
<dbReference type="Gene3D" id="1.10.287.70">
    <property type="match status" value="2"/>
</dbReference>
<evidence type="ECO:0000313" key="9">
    <source>
        <dbReference type="Proteomes" id="UP001515480"/>
    </source>
</evidence>
<feature type="domain" description="EF-hand" evidence="7">
    <location>
        <begin position="333"/>
        <end position="368"/>
    </location>
</feature>
<evidence type="ECO:0000259" key="7">
    <source>
        <dbReference type="PROSITE" id="PS50222"/>
    </source>
</evidence>
<keyword evidence="9" id="KW-1185">Reference proteome</keyword>
<feature type="transmembrane region" description="Helical" evidence="6">
    <location>
        <begin position="438"/>
        <end position="458"/>
    </location>
</feature>
<dbReference type="SMART" id="SM00054">
    <property type="entry name" value="EFh"/>
    <property type="match status" value="2"/>
</dbReference>
<dbReference type="PANTHER" id="PTHR46726">
    <property type="entry name" value="TWO PORE CHANNEL 3"/>
    <property type="match status" value="1"/>
</dbReference>
<protein>
    <recommendedName>
        <fullName evidence="7">EF-hand domain-containing protein</fullName>
    </recommendedName>
</protein>
<dbReference type="Proteomes" id="UP001515480">
    <property type="component" value="Unassembled WGS sequence"/>
</dbReference>
<feature type="domain" description="EF-hand" evidence="7">
    <location>
        <begin position="297"/>
        <end position="332"/>
    </location>
</feature>
<dbReference type="GO" id="GO:0005509">
    <property type="term" value="F:calcium ion binding"/>
    <property type="evidence" value="ECO:0007669"/>
    <property type="project" value="InterPro"/>
</dbReference>
<evidence type="ECO:0000313" key="8">
    <source>
        <dbReference type="EMBL" id="KAL1527021.1"/>
    </source>
</evidence>
<name>A0AB34K1S4_PRYPA</name>
<dbReference type="EMBL" id="JBGBPQ010000003">
    <property type="protein sequence ID" value="KAL1527021.1"/>
    <property type="molecule type" value="Genomic_DNA"/>
</dbReference>
<feature type="transmembrane region" description="Helical" evidence="6">
    <location>
        <begin position="256"/>
        <end position="280"/>
    </location>
</feature>
<evidence type="ECO:0000256" key="5">
    <source>
        <dbReference type="SAM" id="MobiDB-lite"/>
    </source>
</evidence>
<organism evidence="8 9">
    <name type="scientific">Prymnesium parvum</name>
    <name type="common">Toxic golden alga</name>
    <dbReference type="NCBI Taxonomy" id="97485"/>
    <lineage>
        <taxon>Eukaryota</taxon>
        <taxon>Haptista</taxon>
        <taxon>Haptophyta</taxon>
        <taxon>Prymnesiophyceae</taxon>
        <taxon>Prymnesiales</taxon>
        <taxon>Prymnesiaceae</taxon>
        <taxon>Prymnesium</taxon>
    </lineage>
</organism>
<feature type="compositionally biased region" description="Polar residues" evidence="5">
    <location>
        <begin position="1097"/>
        <end position="1131"/>
    </location>
</feature>
<feature type="region of interest" description="Disordered" evidence="5">
    <location>
        <begin position="695"/>
        <end position="806"/>
    </location>
</feature>
<feature type="compositionally biased region" description="Basic and acidic residues" evidence="5">
    <location>
        <begin position="1236"/>
        <end position="1251"/>
    </location>
</feature>
<dbReference type="Gene3D" id="1.10.238.10">
    <property type="entry name" value="EF-hand"/>
    <property type="match status" value="1"/>
</dbReference>
<dbReference type="InterPro" id="IPR005821">
    <property type="entry name" value="Ion_trans_dom"/>
</dbReference>
<feature type="transmembrane region" description="Helical" evidence="6">
    <location>
        <begin position="504"/>
        <end position="525"/>
    </location>
</feature>
<proteinExistence type="predicted"/>
<dbReference type="AlphaFoldDB" id="A0AB34K1S4"/>
<feature type="compositionally biased region" description="Polar residues" evidence="5">
    <location>
        <begin position="715"/>
        <end position="735"/>
    </location>
</feature>
<feature type="region of interest" description="Disordered" evidence="5">
    <location>
        <begin position="908"/>
        <end position="996"/>
    </location>
</feature>
<evidence type="ECO:0000256" key="2">
    <source>
        <dbReference type="ARBA" id="ARBA00022692"/>
    </source>
</evidence>
<dbReference type="PANTHER" id="PTHR46726:SF2">
    <property type="entry name" value="SH3 DOMAIN-CONTAINING PROTEIN"/>
    <property type="match status" value="1"/>
</dbReference>